<dbReference type="Gene3D" id="3.30.200.20">
    <property type="entry name" value="Phosphorylase Kinase, domain 1"/>
    <property type="match status" value="1"/>
</dbReference>
<sequence length="200" mass="23050">MLNSLGLAKDLEQVDFFTFEDRFEHPRSSCFLNKRRLLLDVFVVDGWDNEETDQLKSVLLKEISNMEGKVIDRLNATLKQPGLNQDLLFPKMKFLQTGINITANHVDTPSIGSEAWEIDNALLNYEYKIATGSIGDLSIKMSTLNQEYNIVTDGIRTIYRICRYKGSFHNQEVAIKVLKSECLNEDVQRDFAQEIYIFRS</sequence>
<gene>
    <name evidence="1" type="ORF">R3W88_004163</name>
</gene>
<dbReference type="EMBL" id="JAWPEI010000011">
    <property type="protein sequence ID" value="KAK4709650.1"/>
    <property type="molecule type" value="Genomic_DNA"/>
</dbReference>
<dbReference type="Proteomes" id="UP001311915">
    <property type="component" value="Unassembled WGS sequence"/>
</dbReference>
<comment type="caution">
    <text evidence="1">The sequence shown here is derived from an EMBL/GenBank/DDBJ whole genome shotgun (WGS) entry which is preliminary data.</text>
</comment>
<evidence type="ECO:0000313" key="1">
    <source>
        <dbReference type="EMBL" id="KAK4709650.1"/>
    </source>
</evidence>
<keyword evidence="2" id="KW-1185">Reference proteome</keyword>
<dbReference type="AlphaFoldDB" id="A0AAV9KAE4"/>
<proteinExistence type="predicted"/>
<reference evidence="1 2" key="1">
    <citation type="submission" date="2023-10" db="EMBL/GenBank/DDBJ databases">
        <title>Genome-Wide Identification Analysis in wild type Solanum Pinnatisectum Reveals Some Genes Defensing Phytophthora Infestans.</title>
        <authorList>
            <person name="Sun C."/>
        </authorList>
    </citation>
    <scope>NUCLEOTIDE SEQUENCE [LARGE SCALE GENOMIC DNA]</scope>
    <source>
        <strain evidence="1">LQN</strain>
        <tissue evidence="1">Leaf</tissue>
    </source>
</reference>
<protein>
    <recommendedName>
        <fullName evidence="3">Protein kinase domain-containing protein</fullName>
    </recommendedName>
</protein>
<organism evidence="1 2">
    <name type="scientific">Solanum pinnatisectum</name>
    <name type="common">tansyleaf nightshade</name>
    <dbReference type="NCBI Taxonomy" id="50273"/>
    <lineage>
        <taxon>Eukaryota</taxon>
        <taxon>Viridiplantae</taxon>
        <taxon>Streptophyta</taxon>
        <taxon>Embryophyta</taxon>
        <taxon>Tracheophyta</taxon>
        <taxon>Spermatophyta</taxon>
        <taxon>Magnoliopsida</taxon>
        <taxon>eudicotyledons</taxon>
        <taxon>Gunneridae</taxon>
        <taxon>Pentapetalae</taxon>
        <taxon>asterids</taxon>
        <taxon>lamiids</taxon>
        <taxon>Solanales</taxon>
        <taxon>Solanaceae</taxon>
        <taxon>Solanoideae</taxon>
        <taxon>Solaneae</taxon>
        <taxon>Solanum</taxon>
    </lineage>
</organism>
<evidence type="ECO:0008006" key="3">
    <source>
        <dbReference type="Google" id="ProtNLM"/>
    </source>
</evidence>
<name>A0AAV9KAE4_9SOLN</name>
<accession>A0AAV9KAE4</accession>
<evidence type="ECO:0000313" key="2">
    <source>
        <dbReference type="Proteomes" id="UP001311915"/>
    </source>
</evidence>